<dbReference type="OrthoDB" id="25654at2157"/>
<accession>C7NN43</accession>
<feature type="domain" description="Ribbon-helix-helix protein CopG" evidence="1">
    <location>
        <begin position="17"/>
        <end position="54"/>
    </location>
</feature>
<dbReference type="InterPro" id="IPR002145">
    <property type="entry name" value="CopG"/>
</dbReference>
<sequence length="92" mass="10339">MSDADTDSGGGGPEKTNINVRLTETLLEDIDATWGEEGYNSRSEFIRETLRDAVRHPGLTRKSWKEIAAVEHARRTGDSETFSRDELLNDDE</sequence>
<name>C7NN43_HALUD</name>
<dbReference type="STRING" id="519442.Huta_1267"/>
<dbReference type="eggNOG" id="arCOG01010">
    <property type="taxonomic scope" value="Archaea"/>
</dbReference>
<dbReference type="InterPro" id="IPR010985">
    <property type="entry name" value="Ribbon_hlx_hlx"/>
</dbReference>
<dbReference type="GeneID" id="79183519"/>
<dbReference type="EMBL" id="CP001687">
    <property type="protein sequence ID" value="ACV11443.1"/>
    <property type="molecule type" value="Genomic_DNA"/>
</dbReference>
<evidence type="ECO:0000313" key="3">
    <source>
        <dbReference type="Proteomes" id="UP000002071"/>
    </source>
</evidence>
<reference evidence="2 3" key="1">
    <citation type="journal article" date="2009" name="Stand. Genomic Sci.">
        <title>Complete genome sequence of Halorhabdus utahensis type strain (AX-2).</title>
        <authorList>
            <person name="Anderson I."/>
            <person name="Tindall B.J."/>
            <person name="Pomrenke H."/>
            <person name="Goker M."/>
            <person name="Lapidus A."/>
            <person name="Nolan M."/>
            <person name="Copeland A."/>
            <person name="Glavina Del Rio T."/>
            <person name="Chen F."/>
            <person name="Tice H."/>
            <person name="Cheng J.F."/>
            <person name="Lucas S."/>
            <person name="Chertkov O."/>
            <person name="Bruce D."/>
            <person name="Brettin T."/>
            <person name="Detter J.C."/>
            <person name="Han C."/>
            <person name="Goodwin L."/>
            <person name="Land M."/>
            <person name="Hauser L."/>
            <person name="Chang Y.J."/>
            <person name="Jeffries C.D."/>
            <person name="Pitluck S."/>
            <person name="Pati A."/>
            <person name="Mavromatis K."/>
            <person name="Ivanova N."/>
            <person name="Ovchinnikova G."/>
            <person name="Chen A."/>
            <person name="Palaniappan K."/>
            <person name="Chain P."/>
            <person name="Rohde M."/>
            <person name="Bristow J."/>
            <person name="Eisen J.A."/>
            <person name="Markowitz V."/>
            <person name="Hugenholtz P."/>
            <person name="Kyrpides N.C."/>
            <person name="Klenk H.P."/>
        </authorList>
    </citation>
    <scope>NUCLEOTIDE SEQUENCE [LARGE SCALE GENOMIC DNA]</scope>
    <source>
        <strain evidence="3">DSM 12940 / JCM 11049 / AX-2</strain>
    </source>
</reference>
<dbReference type="Proteomes" id="UP000002071">
    <property type="component" value="Chromosome"/>
</dbReference>
<dbReference type="CDD" id="cd22231">
    <property type="entry name" value="RHH_NikR_HicB-like"/>
    <property type="match status" value="1"/>
</dbReference>
<gene>
    <name evidence="2" type="ordered locus">Huta_1267</name>
</gene>
<dbReference type="KEGG" id="hut:Huta_1267"/>
<dbReference type="AlphaFoldDB" id="C7NN43"/>
<evidence type="ECO:0000313" key="2">
    <source>
        <dbReference type="EMBL" id="ACV11443.1"/>
    </source>
</evidence>
<dbReference type="SUPFAM" id="SSF47598">
    <property type="entry name" value="Ribbon-helix-helix"/>
    <property type="match status" value="1"/>
</dbReference>
<proteinExistence type="predicted"/>
<organism evidence="2 3">
    <name type="scientific">Halorhabdus utahensis (strain DSM 12940 / JCM 11049 / AX-2)</name>
    <dbReference type="NCBI Taxonomy" id="519442"/>
    <lineage>
        <taxon>Archaea</taxon>
        <taxon>Methanobacteriati</taxon>
        <taxon>Methanobacteriota</taxon>
        <taxon>Stenosarchaea group</taxon>
        <taxon>Halobacteria</taxon>
        <taxon>Halobacteriales</taxon>
        <taxon>Haloarculaceae</taxon>
        <taxon>Halorhabdus</taxon>
    </lineage>
</organism>
<dbReference type="RefSeq" id="WP_015789017.1">
    <property type="nucleotide sequence ID" value="NC_013158.1"/>
</dbReference>
<dbReference type="Pfam" id="PF01402">
    <property type="entry name" value="RHH_1"/>
    <property type="match status" value="1"/>
</dbReference>
<dbReference type="GO" id="GO:0006355">
    <property type="term" value="P:regulation of DNA-templated transcription"/>
    <property type="evidence" value="ECO:0007669"/>
    <property type="project" value="InterPro"/>
</dbReference>
<dbReference type="GeneID" id="8383542"/>
<dbReference type="HOGENOM" id="CLU_161783_0_0_2"/>
<dbReference type="InterPro" id="IPR013321">
    <property type="entry name" value="Arc_rbn_hlx_hlx"/>
</dbReference>
<protein>
    <submittedName>
        <fullName evidence="2">Putative transcriptional regulator, CopG family</fullName>
    </submittedName>
</protein>
<dbReference type="Gene3D" id="1.10.1220.10">
    <property type="entry name" value="Met repressor-like"/>
    <property type="match status" value="1"/>
</dbReference>
<evidence type="ECO:0000259" key="1">
    <source>
        <dbReference type="Pfam" id="PF01402"/>
    </source>
</evidence>
<keyword evidence="3" id="KW-1185">Reference proteome</keyword>